<feature type="region of interest" description="Disordered" evidence="1">
    <location>
        <begin position="1"/>
        <end position="25"/>
    </location>
</feature>
<dbReference type="Proteomes" id="UP000004810">
    <property type="component" value="Unassembled WGS sequence"/>
</dbReference>
<evidence type="ECO:0000313" key="6">
    <source>
        <dbReference type="Proteomes" id="UP000093561"/>
    </source>
</evidence>
<reference evidence="5" key="2">
    <citation type="submission" date="2012-08" db="EMBL/GenBank/DDBJ databases">
        <title>The Genome Sequence of Wuchereria bancrofti.</title>
        <authorList>
            <person name="Nutman T.B."/>
            <person name="Fink D.L."/>
            <person name="Russ C."/>
            <person name="Young S."/>
            <person name="Zeng Q."/>
            <person name="Koehrsen M."/>
            <person name="Alvarado L."/>
            <person name="Berlin A."/>
            <person name="Chapman S.B."/>
            <person name="Chen Z."/>
            <person name="Freedman E."/>
            <person name="Gellesch M."/>
            <person name="Goldberg J."/>
            <person name="Griggs A."/>
            <person name="Gujja S."/>
            <person name="Heilman E.R."/>
            <person name="Heiman D."/>
            <person name="Hepburn T."/>
            <person name="Howarth C."/>
            <person name="Jen D."/>
            <person name="Larson L."/>
            <person name="Lewis B."/>
            <person name="Mehta T."/>
            <person name="Park D."/>
            <person name="Pearson M."/>
            <person name="Roberts A."/>
            <person name="Saif S."/>
            <person name="Shea T."/>
            <person name="Shenoy N."/>
            <person name="Sisk P."/>
            <person name="Stolte C."/>
            <person name="Sykes S."/>
            <person name="Walk T."/>
            <person name="White J."/>
            <person name="Yandava C."/>
            <person name="Haas B."/>
            <person name="Henn M.R."/>
            <person name="Nusbaum C."/>
            <person name="Birren B."/>
        </authorList>
    </citation>
    <scope>NUCLEOTIDE SEQUENCE [LARGE SCALE GENOMIC DNA]</scope>
    <source>
        <strain evidence="5">NA</strain>
    </source>
</reference>
<keyword evidence="2" id="KW-1133">Transmembrane helix</keyword>
<dbReference type="WBParaSite" id="maker-PairedContig_2815-snap-gene-0.15-mRNA-1">
    <property type="protein sequence ID" value="maker-PairedContig_2815-snap-gene-0.15-mRNA-1"/>
    <property type="gene ID" value="maker-PairedContig_2815-snap-gene-0.15"/>
</dbReference>
<reference evidence="6" key="3">
    <citation type="submission" date="2015-03" db="EMBL/GenBank/DDBJ databases">
        <title>Wuchereria bancrofti Genome Sequencing Papua New Guinea Strain.</title>
        <authorList>
            <person name="Small S.T."/>
            <person name="Serre D."/>
            <person name="Zimmerman P.A."/>
        </authorList>
    </citation>
    <scope>NUCLEOTIDE SEQUENCE [LARGE SCALE GENOMIC DNA]</scope>
    <source>
        <strain evidence="6">pt0022</strain>
    </source>
</reference>
<evidence type="ECO:0000313" key="4">
    <source>
        <dbReference type="EMBL" id="VDM15054.1"/>
    </source>
</evidence>
<keyword evidence="2" id="KW-0812">Transmembrane</keyword>
<keyword evidence="7" id="KW-1185">Reference proteome</keyword>
<dbReference type="AlphaFoldDB" id="J9EF20"/>
<feature type="compositionally biased region" description="Polar residues" evidence="1">
    <location>
        <begin position="1"/>
        <end position="14"/>
    </location>
</feature>
<reference evidence="6" key="4">
    <citation type="journal article" date="2016" name="Mol. Ecol.">
        <title>Population genomics of the filarial nematode parasite Wuchereria bancrofti from mosquitoes.</title>
        <authorList>
            <person name="Small S.T."/>
            <person name="Reimer L.J."/>
            <person name="Tisch D.J."/>
            <person name="King C.L."/>
            <person name="Christensen B.M."/>
            <person name="Siba P.M."/>
            <person name="Kazura J.W."/>
            <person name="Serre D."/>
            <person name="Zimmerman P.A."/>
        </authorList>
    </citation>
    <scope>NUCLEOTIDE SEQUENCE</scope>
    <source>
        <strain evidence="6">pt0022</strain>
    </source>
</reference>
<dbReference type="EMBL" id="UYWW01007025">
    <property type="protein sequence ID" value="VDM15054.1"/>
    <property type="molecule type" value="Genomic_DNA"/>
</dbReference>
<evidence type="ECO:0000256" key="2">
    <source>
        <dbReference type="SAM" id="Phobius"/>
    </source>
</evidence>
<evidence type="ECO:0000256" key="1">
    <source>
        <dbReference type="SAM" id="MobiDB-lite"/>
    </source>
</evidence>
<dbReference type="OMA" id="LVRFVYF"/>
<gene>
    <name evidence="4" type="ORF">WBA_LOCUS8440</name>
    <name evidence="3" type="ORF">WUBG_13489</name>
</gene>
<feature type="transmembrane region" description="Helical" evidence="2">
    <location>
        <begin position="100"/>
        <end position="119"/>
    </location>
</feature>
<evidence type="ECO:0000313" key="7">
    <source>
        <dbReference type="Proteomes" id="UP000270924"/>
    </source>
</evidence>
<reference evidence="4 7" key="6">
    <citation type="submission" date="2018-11" db="EMBL/GenBank/DDBJ databases">
        <authorList>
            <consortium name="Pathogen Informatics"/>
        </authorList>
    </citation>
    <scope>NUCLEOTIDE SEQUENCE [LARGE SCALE GENOMIC DNA]</scope>
</reference>
<evidence type="ECO:0000313" key="8">
    <source>
        <dbReference type="WBParaSite" id="maker-PairedContig_2815-snap-gene-0.15-mRNA-1"/>
    </source>
</evidence>
<accession>J9EF20</accession>
<keyword evidence="2" id="KW-0472">Membrane</keyword>
<reference evidence="8" key="5">
    <citation type="submission" date="2016-11" db="UniProtKB">
        <authorList>
            <consortium name="WormBaseParasite"/>
        </authorList>
    </citation>
    <scope>IDENTIFICATION</scope>
    <source>
        <strain evidence="8 9">pt0022</strain>
    </source>
</reference>
<dbReference type="Proteomes" id="UP000093561">
    <property type="component" value="Unassembled WGS sequence"/>
</dbReference>
<reference evidence="3" key="1">
    <citation type="submission" date="2012-08" db="EMBL/GenBank/DDBJ databases">
        <title>The Genome Sequence of Wuchereria bancrofti.</title>
        <authorList>
            <consortium name="The Broad Institute Genome Sequencing Platform"/>
            <consortium name="Broad Institute Genome Sequencing Center for Infectious Disease"/>
            <person name="Nutman T.B."/>
            <person name="Fink D.L."/>
            <person name="Russ C."/>
            <person name="Young S."/>
            <person name="Zeng Q."/>
            <person name="Koehrsen M."/>
            <person name="Alvarado L."/>
            <person name="Berlin A."/>
            <person name="Borenstein D."/>
            <person name="Chapman S.B."/>
            <person name="Chen Z."/>
            <person name="Engels R."/>
            <person name="Freedman E."/>
            <person name="Gellesch M."/>
            <person name="Goldberg J."/>
            <person name="Griggs A."/>
            <person name="Gujja S."/>
            <person name="Heilman E.R."/>
            <person name="Heiman D."/>
            <person name="Hepburn T."/>
            <person name="Howarth C."/>
            <person name="Jen D."/>
            <person name="Larson L."/>
            <person name="Lewis B."/>
            <person name="Mehta T."/>
            <person name="Park D."/>
            <person name="Pearson M."/>
            <person name="Richards J."/>
            <person name="Roberts A."/>
            <person name="Saif S."/>
            <person name="Shea T."/>
            <person name="Shenoy N."/>
            <person name="Sisk P."/>
            <person name="Stolte C."/>
            <person name="Sykes S."/>
            <person name="Walk T."/>
            <person name="White J."/>
            <person name="Yandava C."/>
            <person name="Haas B."/>
            <person name="Henn M.R."/>
            <person name="Nusbaum C."/>
            <person name="Birren B."/>
        </authorList>
    </citation>
    <scope>NUCLEOTIDE SEQUENCE</scope>
</reference>
<name>J9EF20_WUCBA</name>
<dbReference type="Proteomes" id="UP000270924">
    <property type="component" value="Unassembled WGS sequence"/>
</dbReference>
<sequence length="122" mass="14128">MELANINISSFQHNQQQQQQQQTSLSRWESIDVDCHRNQQQQITEQPTTSLSIISLSPSMIISSSTIDDNNCEHFENNHCNRSKNISQIHEKDREKLVRFVYFGQIALIIIVALAWIAFTIL</sequence>
<evidence type="ECO:0000313" key="5">
    <source>
        <dbReference type="Proteomes" id="UP000004810"/>
    </source>
</evidence>
<evidence type="ECO:0000313" key="3">
    <source>
        <dbReference type="EMBL" id="EJW75602.1"/>
    </source>
</evidence>
<protein>
    <submittedName>
        <fullName evidence="3 8">Uncharacterized protein</fullName>
    </submittedName>
</protein>
<dbReference type="EMBL" id="ADBV01010317">
    <property type="protein sequence ID" value="EJW75602.1"/>
    <property type="molecule type" value="Genomic_DNA"/>
</dbReference>
<organism evidence="3 5">
    <name type="scientific">Wuchereria bancrofti</name>
    <dbReference type="NCBI Taxonomy" id="6293"/>
    <lineage>
        <taxon>Eukaryota</taxon>
        <taxon>Metazoa</taxon>
        <taxon>Ecdysozoa</taxon>
        <taxon>Nematoda</taxon>
        <taxon>Chromadorea</taxon>
        <taxon>Rhabditida</taxon>
        <taxon>Spirurina</taxon>
        <taxon>Spiruromorpha</taxon>
        <taxon>Filarioidea</taxon>
        <taxon>Onchocercidae</taxon>
        <taxon>Wuchereria</taxon>
    </lineage>
</organism>
<proteinExistence type="predicted"/>
<evidence type="ECO:0000313" key="9">
    <source>
        <dbReference type="WBParaSite" id="mrna-Wban_04563"/>
    </source>
</evidence>
<dbReference type="WBParaSite" id="mrna-Wban_04563">
    <property type="protein sequence ID" value="mrna-Wban_04563"/>
    <property type="gene ID" value="Wban_04563"/>
</dbReference>